<dbReference type="OrthoDB" id="2444741at2759"/>
<reference evidence="2 4" key="1">
    <citation type="submission" date="2017-11" db="EMBL/GenBank/DDBJ databases">
        <title>The genome of Rhizophagus clarus HR1 reveals common genetic basis of auxotrophy among arbuscular mycorrhizal fungi.</title>
        <authorList>
            <person name="Kobayashi Y."/>
        </authorList>
    </citation>
    <scope>NUCLEOTIDE SEQUENCE [LARGE SCALE GENOMIC DNA]</scope>
    <source>
        <strain evidence="2 4">HR1</strain>
    </source>
</reference>
<organism evidence="2 4">
    <name type="scientific">Rhizophagus clarus</name>
    <dbReference type="NCBI Taxonomy" id="94130"/>
    <lineage>
        <taxon>Eukaryota</taxon>
        <taxon>Fungi</taxon>
        <taxon>Fungi incertae sedis</taxon>
        <taxon>Mucoromycota</taxon>
        <taxon>Glomeromycotina</taxon>
        <taxon>Glomeromycetes</taxon>
        <taxon>Glomerales</taxon>
        <taxon>Glomeraceae</taxon>
        <taxon>Rhizophagus</taxon>
    </lineage>
</organism>
<name>A0A2Z6Q0C1_9GLOM</name>
<dbReference type="SUPFAM" id="SSF81383">
    <property type="entry name" value="F-box domain"/>
    <property type="match status" value="1"/>
</dbReference>
<dbReference type="Pfam" id="PF12937">
    <property type="entry name" value="F-box-like"/>
    <property type="match status" value="1"/>
</dbReference>
<dbReference type="AlphaFoldDB" id="A0A2Z6Q0C1"/>
<protein>
    <recommendedName>
        <fullName evidence="1">F-box domain-containing protein</fullName>
    </recommendedName>
</protein>
<sequence>MTLPYLPDDCIHHILKYLQGYYSTLYNCTLVNRFWCRATIPLLYADPFTPSNKYIISNKNIIITFILCFNRAEILQLRNLINLISVNNIEINDEHKVLFEYQNYLKNYNYYDINDIIIKWIKHIASTQFPNENILENICSIFHQSILNHCINIKQFTTNFNTFINSDPNFNIPTLNLTQLNSLRLDDLVSLNQGNGREFLSNIAIDCLNLKELRVSLVEKDVGTEELCMIIQNQNNLEKFNLSKCLLNNNIFSSLEFQKHSLVSIEFSRVDFSNITFNNLINLYNLNYLRFFGCEGEIPSIQYEVLNFASFNLTRLEFQLNTWKEDIIPTIIKYLGHSLRSLSINEKIITIPIIENISIYCLNLITLEMRLFYFKNFDLSIFPYFKNLGIRKLCIDSFLNNESKMSIISLANNLSTNVKEIYIMSNSSNKNIINGKSSYLKTFLENCHNYLEIIGLHYNLPEPEYQKIILNYIQKSNNSLKILKIVGPKEILNELNVHEQVLLDAIRKRGVKTLFDYIRDVHYSRLY</sequence>
<comment type="caution">
    <text evidence="2">The sequence shown here is derived from an EMBL/GenBank/DDBJ whole genome shotgun (WGS) entry which is preliminary data.</text>
</comment>
<evidence type="ECO:0000313" key="4">
    <source>
        <dbReference type="Proteomes" id="UP000247702"/>
    </source>
</evidence>
<dbReference type="SUPFAM" id="SSF52047">
    <property type="entry name" value="RNI-like"/>
    <property type="match status" value="1"/>
</dbReference>
<dbReference type="EMBL" id="BLAL01000017">
    <property type="protein sequence ID" value="GES75680.1"/>
    <property type="molecule type" value="Genomic_DNA"/>
</dbReference>
<evidence type="ECO:0000259" key="1">
    <source>
        <dbReference type="Pfam" id="PF12937"/>
    </source>
</evidence>
<evidence type="ECO:0000313" key="2">
    <source>
        <dbReference type="EMBL" id="GBB83200.1"/>
    </source>
</evidence>
<evidence type="ECO:0000313" key="3">
    <source>
        <dbReference type="EMBL" id="GES75680.1"/>
    </source>
</evidence>
<dbReference type="Proteomes" id="UP000247702">
    <property type="component" value="Unassembled WGS sequence"/>
</dbReference>
<gene>
    <name evidence="3" type="ORF">RCL2_000310200</name>
    <name evidence="2" type="ORF">RclHR1_00100004</name>
</gene>
<proteinExistence type="predicted"/>
<dbReference type="InterPro" id="IPR001810">
    <property type="entry name" value="F-box_dom"/>
</dbReference>
<dbReference type="EMBL" id="BEXD01000002">
    <property type="protein sequence ID" value="GBB83200.1"/>
    <property type="molecule type" value="Genomic_DNA"/>
</dbReference>
<dbReference type="Gene3D" id="3.80.10.10">
    <property type="entry name" value="Ribonuclease Inhibitor"/>
    <property type="match status" value="1"/>
</dbReference>
<dbReference type="CDD" id="cd09917">
    <property type="entry name" value="F-box_SF"/>
    <property type="match status" value="1"/>
</dbReference>
<dbReference type="InterPro" id="IPR032675">
    <property type="entry name" value="LRR_dom_sf"/>
</dbReference>
<feature type="domain" description="F-box" evidence="1">
    <location>
        <begin position="4"/>
        <end position="48"/>
    </location>
</feature>
<dbReference type="STRING" id="94130.A0A2Z6Q0C1"/>
<accession>A0A2Z6Q0C1</accession>
<reference evidence="3" key="2">
    <citation type="submission" date="2019-10" db="EMBL/GenBank/DDBJ databases">
        <title>Conservation and host-specific expression of non-tandemly repeated heterogenous ribosome RNA gene in arbuscular mycorrhizal fungi.</title>
        <authorList>
            <person name="Maeda T."/>
            <person name="Kobayashi Y."/>
            <person name="Nakagawa T."/>
            <person name="Ezawa T."/>
            <person name="Yamaguchi K."/>
            <person name="Bino T."/>
            <person name="Nishimoto Y."/>
            <person name="Shigenobu S."/>
            <person name="Kawaguchi M."/>
        </authorList>
    </citation>
    <scope>NUCLEOTIDE SEQUENCE</scope>
    <source>
        <strain evidence="3">HR1</strain>
    </source>
</reference>
<dbReference type="Proteomes" id="UP000615446">
    <property type="component" value="Unassembled WGS sequence"/>
</dbReference>
<keyword evidence="4" id="KW-1185">Reference proteome</keyword>
<dbReference type="InterPro" id="IPR036047">
    <property type="entry name" value="F-box-like_dom_sf"/>
</dbReference>